<gene>
    <name evidence="3" type="ORF">GRI41_11720</name>
</gene>
<dbReference type="RefSeq" id="WP_160605166.1">
    <property type="nucleotide sequence ID" value="NZ_WTYX01000002.1"/>
</dbReference>
<dbReference type="AlphaFoldDB" id="A0A844ZUD5"/>
<organism evidence="3 4">
    <name type="scientific">Pontixanthobacter aquaemixtae</name>
    <dbReference type="NCBI Taxonomy" id="1958940"/>
    <lineage>
        <taxon>Bacteria</taxon>
        <taxon>Pseudomonadati</taxon>
        <taxon>Pseudomonadota</taxon>
        <taxon>Alphaproteobacteria</taxon>
        <taxon>Sphingomonadales</taxon>
        <taxon>Erythrobacteraceae</taxon>
        <taxon>Pontixanthobacter</taxon>
    </lineage>
</organism>
<dbReference type="OrthoDB" id="8563833at2"/>
<protein>
    <submittedName>
        <fullName evidence="3">Uncharacterized protein</fullName>
    </submittedName>
</protein>
<dbReference type="EMBL" id="WTYX01000002">
    <property type="protein sequence ID" value="MXO91495.1"/>
    <property type="molecule type" value="Genomic_DNA"/>
</dbReference>
<feature type="coiled-coil region" evidence="1">
    <location>
        <begin position="62"/>
        <end position="148"/>
    </location>
</feature>
<sequence length="1131" mass="127547">MSNYLHFMQKRQPQLANLDQSLAHSIPLIDDEYPASAYCRRLRELAESCNAERGIRLAYSRAITNLGKLENLEEEIRRLEEDRKAKAQSDYEKKKAEIEASIAAATESINTLEGKIDALDPQKDQAAIDKLKEKIALKKSEIASLQSDLASLHPKLAPKTQQHVLFCTLRDVTEASAFLCDVCSKAGKRRANHFIEKRIAQLKALTRTQLRAAWRFLVDLLISLRVLKKSTDSQLPNIRCYLKTIRVLSSVIAEYDANPGGALSLNEACEISRRPITFPGWVAKLDPCCGCKEGPAGEDERLLDSGPLKKLEQLKEYREGLHRAQRCREQNPAAAPCSECDGPCECTCDETCMPQNPCCATVDTYVTDLMTVRQTLECYEAAELAHIHNTMAGESLVSKHTVMKEVETFEETEETVDRSEEQEYASSEQFELQSAVQETTEKDFAADAGITTSAKYGIPNGEMAVSASANVSYSNSKSKSRKESESFAKDVTERSVMRLQQKTRELSRQRRLTRTTDKNTHTIEGGADHTNAQFFWTKKIYRAETINWGKRMMVRKAIFHPSKQYKELLKRREEAQPLDKPIAPEKPEVTPAEITRDNYDDLCHAHNAAPISPPVAKKHGFAQFSQVEDQNKKAAPAIAAKASTAINIPPGYHATSVKFGGATYWSKWQKNDTGDVYPDDAGAEPNMATFSAGGQNVVIYRNEAVPTLNVTIPLNDLRSDESAIEITMMSLGVNAYNINVAAEFVVDQETEDAWRHEIYDAIMAKYREELSEYEDALDEYESAQDDGKLFEIKGENPALNRVREREELQKQMISILSCQHFDDFKSVLSKVEPCGYPQIDFQKSDQEEEIALFYQFAFEWSQMMYLFSPYYWADKCDWSTNMKFDTGDPLHNKFLEAGMALVEVPVTPGYEGLVAHLLATGEIWGGEGMPDLDDTQPHYIAMHEEFKRQNGTFQDDRPGLVDIDYEYNDGSGNPLTIDPYTIVVHGTDYWWDWMGTPIPGEYGSENNTAIDDDIDREIIIDRTSYRIVDIELYRGLDSGLTDPVIPTLAAQQNDPNFVSGMKWIITLDRAVSLKQRHPTNPPPRKNWKYATGGIHAGAAFNVEVPEPNLIWLRPTEDAEHPYCLPCFPVEC</sequence>
<dbReference type="Proteomes" id="UP000442714">
    <property type="component" value="Unassembled WGS sequence"/>
</dbReference>
<feature type="region of interest" description="Disordered" evidence="2">
    <location>
        <begin position="501"/>
        <end position="525"/>
    </location>
</feature>
<evidence type="ECO:0000313" key="4">
    <source>
        <dbReference type="Proteomes" id="UP000442714"/>
    </source>
</evidence>
<reference evidence="3 4" key="1">
    <citation type="submission" date="2019-12" db="EMBL/GenBank/DDBJ databases">
        <title>Genomic-based taxomic classification of the family Erythrobacteraceae.</title>
        <authorList>
            <person name="Xu L."/>
        </authorList>
    </citation>
    <scope>NUCLEOTIDE SEQUENCE [LARGE SCALE GENOMIC DNA]</scope>
    <source>
        <strain evidence="3 4">KCTC 52763</strain>
    </source>
</reference>
<evidence type="ECO:0000313" key="3">
    <source>
        <dbReference type="EMBL" id="MXO91495.1"/>
    </source>
</evidence>
<accession>A0A844ZUD5</accession>
<keyword evidence="1" id="KW-0175">Coiled coil</keyword>
<keyword evidence="4" id="KW-1185">Reference proteome</keyword>
<comment type="caution">
    <text evidence="3">The sequence shown here is derived from an EMBL/GenBank/DDBJ whole genome shotgun (WGS) entry which is preliminary data.</text>
</comment>
<proteinExistence type="predicted"/>
<evidence type="ECO:0000256" key="1">
    <source>
        <dbReference type="SAM" id="Coils"/>
    </source>
</evidence>
<name>A0A844ZUD5_9SPHN</name>
<evidence type="ECO:0000256" key="2">
    <source>
        <dbReference type="SAM" id="MobiDB-lite"/>
    </source>
</evidence>
<feature type="compositionally biased region" description="Basic and acidic residues" evidence="2">
    <location>
        <begin position="501"/>
        <end position="521"/>
    </location>
</feature>